<feature type="compositionally biased region" description="Low complexity" evidence="1">
    <location>
        <begin position="48"/>
        <end position="59"/>
    </location>
</feature>
<protein>
    <submittedName>
        <fullName evidence="4">Uncharacterized protein</fullName>
    </submittedName>
</protein>
<feature type="signal peptide" evidence="3">
    <location>
        <begin position="1"/>
        <end position="17"/>
    </location>
</feature>
<keyword evidence="2" id="KW-0812">Transmembrane</keyword>
<keyword evidence="2" id="KW-0472">Membrane</keyword>
<evidence type="ECO:0000313" key="5">
    <source>
        <dbReference type="Proteomes" id="UP000324800"/>
    </source>
</evidence>
<name>A0A5J4VMZ9_9EUKA</name>
<gene>
    <name evidence="4" type="ORF">EZS28_020522</name>
</gene>
<dbReference type="EMBL" id="SNRW01005991">
    <property type="protein sequence ID" value="KAA6383951.1"/>
    <property type="molecule type" value="Genomic_DNA"/>
</dbReference>
<dbReference type="AlphaFoldDB" id="A0A5J4VMZ9"/>
<evidence type="ECO:0000313" key="4">
    <source>
        <dbReference type="EMBL" id="KAA6383951.1"/>
    </source>
</evidence>
<organism evidence="4 5">
    <name type="scientific">Streblomastix strix</name>
    <dbReference type="NCBI Taxonomy" id="222440"/>
    <lineage>
        <taxon>Eukaryota</taxon>
        <taxon>Metamonada</taxon>
        <taxon>Preaxostyla</taxon>
        <taxon>Oxymonadida</taxon>
        <taxon>Streblomastigidae</taxon>
        <taxon>Streblomastix</taxon>
    </lineage>
</organism>
<accession>A0A5J4VMZ9</accession>
<evidence type="ECO:0000256" key="2">
    <source>
        <dbReference type="SAM" id="Phobius"/>
    </source>
</evidence>
<dbReference type="Proteomes" id="UP000324800">
    <property type="component" value="Unassembled WGS sequence"/>
</dbReference>
<reference evidence="4 5" key="1">
    <citation type="submission" date="2019-03" db="EMBL/GenBank/DDBJ databases">
        <title>Single cell metagenomics reveals metabolic interactions within the superorganism composed of flagellate Streblomastix strix and complex community of Bacteroidetes bacteria on its surface.</title>
        <authorList>
            <person name="Treitli S.C."/>
            <person name="Kolisko M."/>
            <person name="Husnik F."/>
            <person name="Keeling P."/>
            <person name="Hampl V."/>
        </authorList>
    </citation>
    <scope>NUCLEOTIDE SEQUENCE [LARGE SCALE GENOMIC DNA]</scope>
    <source>
        <strain evidence="4">ST1C</strain>
    </source>
</reference>
<evidence type="ECO:0000256" key="3">
    <source>
        <dbReference type="SAM" id="SignalP"/>
    </source>
</evidence>
<feature type="region of interest" description="Disordered" evidence="1">
    <location>
        <begin position="48"/>
        <end position="72"/>
    </location>
</feature>
<keyword evidence="2" id="KW-1133">Transmembrane helix</keyword>
<comment type="caution">
    <text evidence="4">The sequence shown here is derived from an EMBL/GenBank/DDBJ whole genome shotgun (WGS) entry which is preliminary data.</text>
</comment>
<keyword evidence="3" id="KW-0732">Signal</keyword>
<proteinExistence type="predicted"/>
<feature type="transmembrane region" description="Helical" evidence="2">
    <location>
        <begin position="82"/>
        <end position="103"/>
    </location>
</feature>
<sequence>MFCLMYILTCIAFSVFGLNIKEEKDEGSNESKSQFIELNKQIDSTSITSTTSSYDTHTTLAQKPNSDYDKKHKNDDDEGGGFNFFTGIYLHFWLYLLFIYQIYTMNSKYMNKCDFLDVLLPIFLVGAAIVGFLILCGCCCSDDDSSSSSTAVADSSEYILIRVT</sequence>
<evidence type="ECO:0000256" key="1">
    <source>
        <dbReference type="SAM" id="MobiDB-lite"/>
    </source>
</evidence>
<feature type="chain" id="PRO_5023843825" evidence="3">
    <location>
        <begin position="18"/>
        <end position="164"/>
    </location>
</feature>
<feature type="transmembrane region" description="Helical" evidence="2">
    <location>
        <begin position="115"/>
        <end position="135"/>
    </location>
</feature>